<organism evidence="1 2">
    <name type="scientific">Vararia minispora EC-137</name>
    <dbReference type="NCBI Taxonomy" id="1314806"/>
    <lineage>
        <taxon>Eukaryota</taxon>
        <taxon>Fungi</taxon>
        <taxon>Dikarya</taxon>
        <taxon>Basidiomycota</taxon>
        <taxon>Agaricomycotina</taxon>
        <taxon>Agaricomycetes</taxon>
        <taxon>Russulales</taxon>
        <taxon>Lachnocladiaceae</taxon>
        <taxon>Vararia</taxon>
    </lineage>
</organism>
<comment type="caution">
    <text evidence="1">The sequence shown here is derived from an EMBL/GenBank/DDBJ whole genome shotgun (WGS) entry which is preliminary data.</text>
</comment>
<evidence type="ECO:0000313" key="2">
    <source>
        <dbReference type="Proteomes" id="UP000814128"/>
    </source>
</evidence>
<dbReference type="EMBL" id="MU273482">
    <property type="protein sequence ID" value="KAI0035597.1"/>
    <property type="molecule type" value="Genomic_DNA"/>
</dbReference>
<reference evidence="1" key="2">
    <citation type="journal article" date="2022" name="New Phytol.">
        <title>Evolutionary transition to the ectomycorrhizal habit in the genomes of a hyperdiverse lineage of mushroom-forming fungi.</title>
        <authorList>
            <person name="Looney B."/>
            <person name="Miyauchi S."/>
            <person name="Morin E."/>
            <person name="Drula E."/>
            <person name="Courty P.E."/>
            <person name="Kohler A."/>
            <person name="Kuo A."/>
            <person name="LaButti K."/>
            <person name="Pangilinan J."/>
            <person name="Lipzen A."/>
            <person name="Riley R."/>
            <person name="Andreopoulos W."/>
            <person name="He G."/>
            <person name="Johnson J."/>
            <person name="Nolan M."/>
            <person name="Tritt A."/>
            <person name="Barry K.W."/>
            <person name="Grigoriev I.V."/>
            <person name="Nagy L.G."/>
            <person name="Hibbett D."/>
            <person name="Henrissat B."/>
            <person name="Matheny P.B."/>
            <person name="Labbe J."/>
            <person name="Martin F.M."/>
        </authorList>
    </citation>
    <scope>NUCLEOTIDE SEQUENCE</scope>
    <source>
        <strain evidence="1">EC-137</strain>
    </source>
</reference>
<dbReference type="Proteomes" id="UP000814128">
    <property type="component" value="Unassembled WGS sequence"/>
</dbReference>
<reference evidence="1" key="1">
    <citation type="submission" date="2021-02" db="EMBL/GenBank/DDBJ databases">
        <authorList>
            <consortium name="DOE Joint Genome Institute"/>
            <person name="Ahrendt S."/>
            <person name="Looney B.P."/>
            <person name="Miyauchi S."/>
            <person name="Morin E."/>
            <person name="Drula E."/>
            <person name="Courty P.E."/>
            <person name="Chicoki N."/>
            <person name="Fauchery L."/>
            <person name="Kohler A."/>
            <person name="Kuo A."/>
            <person name="Labutti K."/>
            <person name="Pangilinan J."/>
            <person name="Lipzen A."/>
            <person name="Riley R."/>
            <person name="Andreopoulos W."/>
            <person name="He G."/>
            <person name="Johnson J."/>
            <person name="Barry K.W."/>
            <person name="Grigoriev I.V."/>
            <person name="Nagy L."/>
            <person name="Hibbett D."/>
            <person name="Henrissat B."/>
            <person name="Matheny P.B."/>
            <person name="Labbe J."/>
            <person name="Martin F."/>
        </authorList>
    </citation>
    <scope>NUCLEOTIDE SEQUENCE</scope>
    <source>
        <strain evidence="1">EC-137</strain>
    </source>
</reference>
<proteinExistence type="predicted"/>
<protein>
    <submittedName>
        <fullName evidence="1">CTD kinase subunit gamma CTK3-domain-containing protein</fullName>
    </submittedName>
</protein>
<keyword evidence="1" id="KW-0808">Transferase</keyword>
<accession>A0ACB8QVA5</accession>
<evidence type="ECO:0000313" key="1">
    <source>
        <dbReference type="EMBL" id="KAI0035597.1"/>
    </source>
</evidence>
<gene>
    <name evidence="1" type="ORF">K488DRAFT_76535</name>
</gene>
<keyword evidence="1" id="KW-0418">Kinase</keyword>
<keyword evidence="2" id="KW-1185">Reference proteome</keyword>
<sequence length="281" mass="31919">MDPFEVRMHFLTLLRRLNATHQSIQKVVSYALKYYAQCGEDLWDCIVEECQKGSINNRINILYFLDSLCESSLLAKSLSISSSSSHQHANGSPSFYVEYVSRDLAKIVGYVVPEGRTGLPNLMSTKQVLEDWRNKRVIDSQTLDDVLARLDTRQAPAESPPANLPSPLRDAPLARRPSTSAFESLPRHEVVKRIEEDRERHKRLRERRWVQPISHGPNVGQLASFLPLTDDTDGGNELSIDIEFENEWETTSDWNEDDDDAVAEENELCFPGEGETPMDLS</sequence>
<name>A0ACB8QVA5_9AGAM</name>